<evidence type="ECO:0000256" key="3">
    <source>
        <dbReference type="ARBA" id="ARBA00022448"/>
    </source>
</evidence>
<dbReference type="PANTHER" id="PTHR47752">
    <property type="entry name" value="HTH-TYPE TRANSCRIPTIONAL REPRESSOR FABR"/>
    <property type="match status" value="1"/>
</dbReference>
<dbReference type="CDD" id="cd01347">
    <property type="entry name" value="ligand_gated_channel"/>
    <property type="match status" value="1"/>
</dbReference>
<proteinExistence type="inferred from homology"/>
<evidence type="ECO:0000259" key="15">
    <source>
        <dbReference type="Pfam" id="PF07715"/>
    </source>
</evidence>
<dbReference type="InterPro" id="IPR010916">
    <property type="entry name" value="TonB_box_CS"/>
</dbReference>
<keyword evidence="8 10" id="KW-0472">Membrane</keyword>
<dbReference type="EMBL" id="CP043311">
    <property type="protein sequence ID" value="QEY64895.1"/>
    <property type="molecule type" value="Genomic_DNA"/>
</dbReference>
<comment type="subcellular location">
    <subcellularLocation>
        <location evidence="1 10">Cell outer membrane</location>
        <topology evidence="1 10">Multi-pass membrane protein</topology>
    </subcellularLocation>
</comment>
<feature type="domain" description="TonB-dependent receptor plug" evidence="15">
    <location>
        <begin position="47"/>
        <end position="157"/>
    </location>
</feature>
<dbReference type="RefSeq" id="WP_151136944.1">
    <property type="nucleotide sequence ID" value="NZ_CP043311.1"/>
</dbReference>
<evidence type="ECO:0000256" key="8">
    <source>
        <dbReference type="ARBA" id="ARBA00023136"/>
    </source>
</evidence>
<evidence type="ECO:0000256" key="10">
    <source>
        <dbReference type="PROSITE-ProRule" id="PRU01360"/>
    </source>
</evidence>
<dbReference type="Gene3D" id="2.170.130.10">
    <property type="entry name" value="TonB-dependent receptor, plug domain"/>
    <property type="match status" value="1"/>
</dbReference>
<keyword evidence="6 13" id="KW-0732">Signal</keyword>
<gene>
    <name evidence="16" type="ORF">FXN65_23575</name>
</gene>
<dbReference type="Gene3D" id="2.40.170.20">
    <property type="entry name" value="TonB-dependent receptor, beta-barrel domain"/>
    <property type="match status" value="1"/>
</dbReference>
<evidence type="ECO:0000256" key="13">
    <source>
        <dbReference type="SAM" id="SignalP"/>
    </source>
</evidence>
<dbReference type="NCBIfam" id="TIGR01786">
    <property type="entry name" value="TonB-hemlactrns"/>
    <property type="match status" value="1"/>
</dbReference>
<dbReference type="PANTHER" id="PTHR47752:SF1">
    <property type="entry name" value="HTH-TYPE TRANSCRIPTIONAL REPRESSOR FABR"/>
    <property type="match status" value="1"/>
</dbReference>
<keyword evidence="16" id="KW-0675">Receptor</keyword>
<keyword evidence="5 10" id="KW-0812">Transmembrane</keyword>
<feature type="domain" description="TonB-dependent receptor-like beta-barrel" evidence="14">
    <location>
        <begin position="250"/>
        <end position="726"/>
    </location>
</feature>
<keyword evidence="7 11" id="KW-0798">TonB box</keyword>
<dbReference type="PROSITE" id="PS00430">
    <property type="entry name" value="TONB_DEPENDENT_REC_1"/>
    <property type="match status" value="1"/>
</dbReference>
<evidence type="ECO:0000256" key="5">
    <source>
        <dbReference type="ARBA" id="ARBA00022692"/>
    </source>
</evidence>
<dbReference type="KEGG" id="plal:FXN65_23575"/>
<dbReference type="PROSITE" id="PS52016">
    <property type="entry name" value="TONB_DEPENDENT_REC_3"/>
    <property type="match status" value="1"/>
</dbReference>
<feature type="short sequence motif" description="TonB box" evidence="11">
    <location>
        <begin position="35"/>
        <end position="41"/>
    </location>
</feature>
<feature type="chain" id="PRO_5023839168" evidence="13">
    <location>
        <begin position="26"/>
        <end position="765"/>
    </location>
</feature>
<keyword evidence="3 10" id="KW-0813">Transport</keyword>
<reference evidence="16 17" key="1">
    <citation type="submission" date="2019-08" db="EMBL/GenBank/DDBJ databases">
        <title>Whole-genome Sequencing of e-waste polymer degrading bacterium Pseudomonas sp. strain PE08.</title>
        <authorList>
            <person name="Kirdat K."/>
            <person name="Debbarma P."/>
            <person name="Narawade N."/>
            <person name="Suyal D."/>
            <person name="Thorat V."/>
            <person name="Shouche Y."/>
            <person name="Goel R."/>
            <person name="Yadav A."/>
        </authorList>
    </citation>
    <scope>NUCLEOTIDE SEQUENCE [LARGE SCALE GENOMIC DNA]</scope>
    <source>
        <strain evidence="16 17">PE08</strain>
    </source>
</reference>
<name>A0A5J6QTD4_9GAMM</name>
<evidence type="ECO:0000256" key="4">
    <source>
        <dbReference type="ARBA" id="ARBA00022452"/>
    </source>
</evidence>
<sequence length="765" mass="84496">MALRPPFARRSGLALLLLCPSLALAAEKTATQFDTMTVTATRSEQRLDEVPSTVTVQTERDIDQKNVNNIRDLVRYEPGVSVSGTGSRFGLSGFTIRGIGGNRVLTQVDGVSVPDAFNFGPFLNAKRNYIDPDIVKQAEIIRGPASSLYGSDAIGGAVSFLTKDAADYLDEGDDAYSRLKTGYSSVDNSWLRSATFAARQGSLDGVLHLGRRTGDETETFGGRGGLGSGREEANPQDFATDNMLAKIGWNYAGNDRLQLSYERYQDDVDTRVLSEASSLSSTSLGGGMSSNALMAASNAKDSTDRERISLEHQLELNTAFADQLKWQLNHQDSQIRQQTDQSRYSWVAFNRNPMPPASAFERLRTRDSVYEEKLWSFNSQLDKHFALGDTRHHLIYGVDLKRLESSDLRKGNEIRVSTGQPLPPAFGAETFPLSDFPDPVTHEYALFAQDSIEIDRWTLLPGLRYDYYELRPDVTPQYLNSNPVDRNPSNFSDHQLSPKLGVTYRLDDAHSVYGQYAAGFKAPQPVDIFGEFVNTSMGYQNISNTRLKPETSDSYEIGLRGKYDTGSFGVALFYNRYEDFIEQVTVPDPTGSNLLTFQSQNLNKVTIRGAEARGELFLDSFGLPTGTRLVGSIAYARGKNEETGAPINSIDPLKAVIGLAYAEPSGKFGGDLAWTLVKAKDRIDQSTNASLRISEQFATPGYGTLDLNTWWQVTDALSVNAGLFNLADKKYWQWGDVQGLDASSRSLGRYTQPGRNASVNLVWEI</sequence>
<dbReference type="GO" id="GO:0015232">
    <property type="term" value="F:heme transmembrane transporter activity"/>
    <property type="evidence" value="ECO:0007669"/>
    <property type="project" value="InterPro"/>
</dbReference>
<dbReference type="Pfam" id="PF07715">
    <property type="entry name" value="Plug"/>
    <property type="match status" value="1"/>
</dbReference>
<dbReference type="InterPro" id="IPR010949">
    <property type="entry name" value="TonB_Hb/transfer/lactofer_rcpt"/>
</dbReference>
<evidence type="ECO:0000256" key="1">
    <source>
        <dbReference type="ARBA" id="ARBA00004571"/>
    </source>
</evidence>
<evidence type="ECO:0000256" key="2">
    <source>
        <dbReference type="ARBA" id="ARBA00009810"/>
    </source>
</evidence>
<evidence type="ECO:0000313" key="16">
    <source>
        <dbReference type="EMBL" id="QEY64895.1"/>
    </source>
</evidence>
<organism evidence="16 17">
    <name type="scientific">Metapseudomonas lalkuanensis</name>
    <dbReference type="NCBI Taxonomy" id="2604832"/>
    <lineage>
        <taxon>Bacteria</taxon>
        <taxon>Pseudomonadati</taxon>
        <taxon>Pseudomonadota</taxon>
        <taxon>Gammaproteobacteria</taxon>
        <taxon>Pseudomonadales</taxon>
        <taxon>Pseudomonadaceae</taxon>
        <taxon>Metapseudomonas</taxon>
    </lineage>
</organism>
<keyword evidence="9 10" id="KW-0998">Cell outer membrane</keyword>
<dbReference type="AlphaFoldDB" id="A0A5J6QTD4"/>
<dbReference type="InterPro" id="IPR050692">
    <property type="entry name" value="HTH_transcr_repressor_FabR"/>
</dbReference>
<dbReference type="InterPro" id="IPR036942">
    <property type="entry name" value="Beta-barrel_TonB_sf"/>
</dbReference>
<evidence type="ECO:0000313" key="17">
    <source>
        <dbReference type="Proteomes" id="UP000327179"/>
    </source>
</evidence>
<dbReference type="Pfam" id="PF00593">
    <property type="entry name" value="TonB_dep_Rec_b-barrel"/>
    <property type="match status" value="1"/>
</dbReference>
<dbReference type="Proteomes" id="UP000327179">
    <property type="component" value="Chromosome"/>
</dbReference>
<comment type="similarity">
    <text evidence="2 10 12">Belongs to the TonB-dependent receptor family.</text>
</comment>
<keyword evidence="17" id="KW-1185">Reference proteome</keyword>
<evidence type="ECO:0000256" key="12">
    <source>
        <dbReference type="RuleBase" id="RU003357"/>
    </source>
</evidence>
<dbReference type="InterPro" id="IPR039426">
    <property type="entry name" value="TonB-dep_rcpt-like"/>
</dbReference>
<protein>
    <submittedName>
        <fullName evidence="16">TonB-dependent hemoglobin/transferrin/lactoferrin family receptor</fullName>
    </submittedName>
</protein>
<dbReference type="InterPro" id="IPR037066">
    <property type="entry name" value="Plug_dom_sf"/>
</dbReference>
<evidence type="ECO:0000256" key="6">
    <source>
        <dbReference type="ARBA" id="ARBA00022729"/>
    </source>
</evidence>
<dbReference type="InterPro" id="IPR011276">
    <property type="entry name" value="TonB_haem/Hb_rcpt"/>
</dbReference>
<evidence type="ECO:0000259" key="14">
    <source>
        <dbReference type="Pfam" id="PF00593"/>
    </source>
</evidence>
<keyword evidence="4 10" id="KW-1134">Transmembrane beta strand</keyword>
<evidence type="ECO:0000256" key="11">
    <source>
        <dbReference type="PROSITE-ProRule" id="PRU10143"/>
    </source>
</evidence>
<dbReference type="InterPro" id="IPR012910">
    <property type="entry name" value="Plug_dom"/>
</dbReference>
<dbReference type="InterPro" id="IPR000531">
    <property type="entry name" value="Beta-barrel_TonB"/>
</dbReference>
<dbReference type="GO" id="GO:0009279">
    <property type="term" value="C:cell outer membrane"/>
    <property type="evidence" value="ECO:0007669"/>
    <property type="project" value="UniProtKB-SubCell"/>
</dbReference>
<evidence type="ECO:0000256" key="7">
    <source>
        <dbReference type="ARBA" id="ARBA00023077"/>
    </source>
</evidence>
<dbReference type="NCBIfam" id="TIGR01785">
    <property type="entry name" value="TonB-hemin"/>
    <property type="match status" value="1"/>
</dbReference>
<dbReference type="SUPFAM" id="SSF56935">
    <property type="entry name" value="Porins"/>
    <property type="match status" value="1"/>
</dbReference>
<feature type="signal peptide" evidence="13">
    <location>
        <begin position="1"/>
        <end position="25"/>
    </location>
</feature>
<evidence type="ECO:0000256" key="9">
    <source>
        <dbReference type="ARBA" id="ARBA00023237"/>
    </source>
</evidence>
<accession>A0A5J6QTD4</accession>